<dbReference type="CDD" id="cd12922">
    <property type="entry name" value="VKOR_5"/>
    <property type="match status" value="1"/>
</dbReference>
<organism evidence="12 13">
    <name type="scientific">Candidatus Zambryskibacteria bacterium RIFCSPLOWO2_12_FULL_39_16</name>
    <dbReference type="NCBI Taxonomy" id="1802775"/>
    <lineage>
        <taxon>Bacteria</taxon>
        <taxon>Candidatus Zambryskiibacteriota</taxon>
    </lineage>
</organism>
<feature type="transmembrane region" description="Helical" evidence="10">
    <location>
        <begin position="175"/>
        <end position="195"/>
    </location>
</feature>
<evidence type="ECO:0000256" key="1">
    <source>
        <dbReference type="ARBA" id="ARBA00004141"/>
    </source>
</evidence>
<dbReference type="GO" id="GO:0016020">
    <property type="term" value="C:membrane"/>
    <property type="evidence" value="ECO:0007669"/>
    <property type="project" value="UniProtKB-SubCell"/>
</dbReference>
<keyword evidence="5 10" id="KW-1133">Transmembrane helix</keyword>
<proteinExistence type="inferred from homology"/>
<dbReference type="InterPro" id="IPR041714">
    <property type="entry name" value="VKOR_Actinobacteria"/>
</dbReference>
<dbReference type="SMART" id="SM00756">
    <property type="entry name" value="VKc"/>
    <property type="match status" value="1"/>
</dbReference>
<keyword evidence="9" id="KW-0676">Redox-active center</keyword>
<keyword evidence="3 10" id="KW-0812">Transmembrane</keyword>
<evidence type="ECO:0000256" key="4">
    <source>
        <dbReference type="ARBA" id="ARBA00022719"/>
    </source>
</evidence>
<dbReference type="Gene3D" id="1.20.1440.130">
    <property type="entry name" value="VKOR domain"/>
    <property type="match status" value="1"/>
</dbReference>
<dbReference type="Proteomes" id="UP000177276">
    <property type="component" value="Unassembled WGS sequence"/>
</dbReference>
<dbReference type="InterPro" id="IPR038354">
    <property type="entry name" value="VKOR_sf"/>
</dbReference>
<evidence type="ECO:0000256" key="7">
    <source>
        <dbReference type="ARBA" id="ARBA00023136"/>
    </source>
</evidence>
<evidence type="ECO:0000256" key="5">
    <source>
        <dbReference type="ARBA" id="ARBA00022989"/>
    </source>
</evidence>
<accession>A0A1G2URG1</accession>
<evidence type="ECO:0000256" key="3">
    <source>
        <dbReference type="ARBA" id="ARBA00022692"/>
    </source>
</evidence>
<keyword evidence="4" id="KW-0874">Quinone</keyword>
<protein>
    <recommendedName>
        <fullName evidence="11">Vitamin K epoxide reductase domain-containing protein</fullName>
    </recommendedName>
</protein>
<comment type="subcellular location">
    <subcellularLocation>
        <location evidence="1">Membrane</location>
        <topology evidence="1">Multi-pass membrane protein</topology>
    </subcellularLocation>
</comment>
<feature type="transmembrane region" description="Helical" evidence="10">
    <location>
        <begin position="57"/>
        <end position="76"/>
    </location>
</feature>
<evidence type="ECO:0000256" key="10">
    <source>
        <dbReference type="SAM" id="Phobius"/>
    </source>
</evidence>
<comment type="similarity">
    <text evidence="2">Belongs to the VKOR family.</text>
</comment>
<keyword evidence="6" id="KW-0560">Oxidoreductase</keyword>
<reference evidence="12 13" key="1">
    <citation type="journal article" date="2016" name="Nat. Commun.">
        <title>Thousands of microbial genomes shed light on interconnected biogeochemical processes in an aquifer system.</title>
        <authorList>
            <person name="Anantharaman K."/>
            <person name="Brown C.T."/>
            <person name="Hug L.A."/>
            <person name="Sharon I."/>
            <person name="Castelle C.J."/>
            <person name="Probst A.J."/>
            <person name="Thomas B.C."/>
            <person name="Singh A."/>
            <person name="Wilkins M.J."/>
            <person name="Karaoz U."/>
            <person name="Brodie E.L."/>
            <person name="Williams K.H."/>
            <person name="Hubbard S.S."/>
            <person name="Banfield J.F."/>
        </authorList>
    </citation>
    <scope>NUCLEOTIDE SEQUENCE [LARGE SCALE GENOMIC DNA]</scope>
</reference>
<gene>
    <name evidence="12" type="ORF">A3G46_01840</name>
</gene>
<name>A0A1G2URG1_9BACT</name>
<evidence type="ECO:0000313" key="12">
    <source>
        <dbReference type="EMBL" id="OHB11953.1"/>
    </source>
</evidence>
<dbReference type="GO" id="GO:0016491">
    <property type="term" value="F:oxidoreductase activity"/>
    <property type="evidence" value="ECO:0007669"/>
    <property type="project" value="UniProtKB-KW"/>
</dbReference>
<keyword evidence="8" id="KW-1015">Disulfide bond</keyword>
<comment type="caution">
    <text evidence="12">The sequence shown here is derived from an EMBL/GenBank/DDBJ whole genome shotgun (WGS) entry which is preliminary data.</text>
</comment>
<dbReference type="Pfam" id="PF07884">
    <property type="entry name" value="VKOR"/>
    <property type="match status" value="1"/>
</dbReference>
<dbReference type="AlphaFoldDB" id="A0A1G2URG1"/>
<feature type="transmembrane region" description="Helical" evidence="10">
    <location>
        <begin position="83"/>
        <end position="103"/>
    </location>
</feature>
<evidence type="ECO:0000256" key="8">
    <source>
        <dbReference type="ARBA" id="ARBA00023157"/>
    </source>
</evidence>
<feature type="domain" description="Vitamin K epoxide reductase" evidence="11">
    <location>
        <begin position="1"/>
        <end position="134"/>
    </location>
</feature>
<keyword evidence="7 10" id="KW-0472">Membrane</keyword>
<evidence type="ECO:0000256" key="9">
    <source>
        <dbReference type="ARBA" id="ARBA00023284"/>
    </source>
</evidence>
<dbReference type="GO" id="GO:0048038">
    <property type="term" value="F:quinone binding"/>
    <property type="evidence" value="ECO:0007669"/>
    <property type="project" value="UniProtKB-KW"/>
</dbReference>
<dbReference type="EMBL" id="MHWS01000019">
    <property type="protein sequence ID" value="OHB11953.1"/>
    <property type="molecule type" value="Genomic_DNA"/>
</dbReference>
<evidence type="ECO:0000259" key="11">
    <source>
        <dbReference type="SMART" id="SM00756"/>
    </source>
</evidence>
<feature type="transmembrane region" description="Helical" evidence="10">
    <location>
        <begin position="109"/>
        <end position="129"/>
    </location>
</feature>
<dbReference type="InterPro" id="IPR012932">
    <property type="entry name" value="VKOR"/>
</dbReference>
<evidence type="ECO:0000313" key="13">
    <source>
        <dbReference type="Proteomes" id="UP000177276"/>
    </source>
</evidence>
<sequence>MVGSIIGLLASFILTVDTIEIIKNPAVNLPCNINPFISCTSVAGTWQSQIFGFPNPLLGIVAFSMLFAIGVMLLSGGLSKKPLWLLVNLGTLAAIIFVIWFFYESVYKIGSLCIYCMIVWTVTWPLFLYTTIWNFKENHFSIESTAKKSFLFLKVKHQKAIDLFFHFVSRNHAQILVVGYLTAILLILFHFRTFFFG</sequence>
<evidence type="ECO:0000256" key="6">
    <source>
        <dbReference type="ARBA" id="ARBA00023002"/>
    </source>
</evidence>
<evidence type="ECO:0000256" key="2">
    <source>
        <dbReference type="ARBA" id="ARBA00006214"/>
    </source>
</evidence>